<keyword evidence="1" id="KW-0813">Transport</keyword>
<name>A0A084VES1_ANOSI</name>
<dbReference type="AlphaFoldDB" id="A0A084VES1"/>
<evidence type="ECO:0000313" key="3">
    <source>
        <dbReference type="Proteomes" id="UP000030765"/>
    </source>
</evidence>
<reference evidence="1 3" key="1">
    <citation type="journal article" date="2014" name="BMC Genomics">
        <title>Genome sequence of Anopheles sinensis provides insight into genetics basis of mosquito competence for malaria parasites.</title>
        <authorList>
            <person name="Zhou D."/>
            <person name="Zhang D."/>
            <person name="Ding G."/>
            <person name="Shi L."/>
            <person name="Hou Q."/>
            <person name="Ye Y."/>
            <person name="Xu Y."/>
            <person name="Zhou H."/>
            <person name="Xiong C."/>
            <person name="Li S."/>
            <person name="Yu J."/>
            <person name="Hong S."/>
            <person name="Yu X."/>
            <person name="Zou P."/>
            <person name="Chen C."/>
            <person name="Chang X."/>
            <person name="Wang W."/>
            <person name="Lv Y."/>
            <person name="Sun Y."/>
            <person name="Ma L."/>
            <person name="Shen B."/>
            <person name="Zhu C."/>
        </authorList>
    </citation>
    <scope>NUCLEOTIDE SEQUENCE [LARGE SCALE GENOMIC DNA]</scope>
</reference>
<evidence type="ECO:0000313" key="2">
    <source>
        <dbReference type="EnsemblMetazoa" id="ASIC003504-PA"/>
    </source>
</evidence>
<keyword evidence="1" id="KW-0762">Sugar transport</keyword>
<dbReference type="EMBL" id="KE524778">
    <property type="protein sequence ID" value="KFB36465.1"/>
    <property type="molecule type" value="Genomic_DNA"/>
</dbReference>
<dbReference type="EMBL" id="ATLV01012289">
    <property type="status" value="NOT_ANNOTATED_CDS"/>
    <property type="molecule type" value="Genomic_DNA"/>
</dbReference>
<dbReference type="Proteomes" id="UP000030765">
    <property type="component" value="Unassembled WGS sequence"/>
</dbReference>
<evidence type="ECO:0000313" key="1">
    <source>
        <dbReference type="EMBL" id="KFB36465.1"/>
    </source>
</evidence>
<reference evidence="2" key="2">
    <citation type="submission" date="2020-05" db="UniProtKB">
        <authorList>
            <consortium name="EnsemblMetazoa"/>
        </authorList>
    </citation>
    <scope>IDENTIFICATION</scope>
</reference>
<proteinExistence type="predicted"/>
<gene>
    <name evidence="1" type="ORF">ZHAS_00003504</name>
</gene>
<dbReference type="EnsemblMetazoa" id="ASIC003504-RA">
    <property type="protein sequence ID" value="ASIC003504-PA"/>
    <property type="gene ID" value="ASIC003504"/>
</dbReference>
<organism evidence="1">
    <name type="scientific">Anopheles sinensis</name>
    <name type="common">Mosquito</name>
    <dbReference type="NCBI Taxonomy" id="74873"/>
    <lineage>
        <taxon>Eukaryota</taxon>
        <taxon>Metazoa</taxon>
        <taxon>Ecdysozoa</taxon>
        <taxon>Arthropoda</taxon>
        <taxon>Hexapoda</taxon>
        <taxon>Insecta</taxon>
        <taxon>Pterygota</taxon>
        <taxon>Neoptera</taxon>
        <taxon>Endopterygota</taxon>
        <taxon>Diptera</taxon>
        <taxon>Nematocera</taxon>
        <taxon>Culicoidea</taxon>
        <taxon>Culicidae</taxon>
        <taxon>Anophelinae</taxon>
        <taxon>Anopheles</taxon>
    </lineage>
</organism>
<dbReference type="VEuPathDB" id="VectorBase:ASIC003504"/>
<keyword evidence="3" id="KW-1185">Reference proteome</keyword>
<sequence>MPPERDRIDSFRDKILSPRRQKVRQGKVVQDACTIVHLQQDSSYFAIVPPFSPTRLRRSTETVELIRAISLAFFGTAPGSLRYAECPFLVMNSRRR</sequence>
<protein>
    <submittedName>
        <fullName evidence="1 2">Solute carrier family 2, facilitated glucose transporter member 5-like protein</fullName>
    </submittedName>
</protein>
<accession>A0A084VES1</accession>